<dbReference type="Proteomes" id="UP000194003">
    <property type="component" value="Unassembled WGS sequence"/>
</dbReference>
<accession>A0A1Y2JYX9</accession>
<organism evidence="1 2">
    <name type="scientific">Magnetofaba australis IT-1</name>
    <dbReference type="NCBI Taxonomy" id="1434232"/>
    <lineage>
        <taxon>Bacteria</taxon>
        <taxon>Pseudomonadati</taxon>
        <taxon>Pseudomonadota</taxon>
        <taxon>Magnetococcia</taxon>
        <taxon>Magnetococcales</taxon>
        <taxon>Magnetococcaceae</taxon>
        <taxon>Magnetofaba</taxon>
    </lineage>
</organism>
<evidence type="ECO:0000313" key="2">
    <source>
        <dbReference type="Proteomes" id="UP000194003"/>
    </source>
</evidence>
<dbReference type="GO" id="GO:0016779">
    <property type="term" value="F:nucleotidyltransferase activity"/>
    <property type="evidence" value="ECO:0007669"/>
    <property type="project" value="UniProtKB-KW"/>
</dbReference>
<gene>
    <name evidence="1" type="ORF">MAIT1_00532</name>
</gene>
<sequence length="189" mass="20546">MGTLAELKLTVSIACNDPVMSAAAAALGDDLTLPERHAEDLHAALAENLLANEAQTGAQYAWVCTVEPLHPFRPLAIPEAAFEILRDNPGLESVACAEPLRGRIWAGDGAHETIADSFNRDHPLSQKPYRELVGLFTLTRRDVLLGGHRIGEEVGLIAVPNHWTRVETRDATSLEAARLLAPMYQNKTP</sequence>
<dbReference type="AlphaFoldDB" id="A0A1Y2JYX9"/>
<keyword evidence="1" id="KW-0808">Transferase</keyword>
<evidence type="ECO:0000313" key="1">
    <source>
        <dbReference type="EMBL" id="OSM00107.1"/>
    </source>
</evidence>
<reference evidence="1 2" key="1">
    <citation type="journal article" date="2016" name="BMC Genomics">
        <title>Combined genomic and structural analyses of a cultured magnetotactic bacterium reveals its niche adaptation to a dynamic environment.</title>
        <authorList>
            <person name="Araujo A.C."/>
            <person name="Morillo V."/>
            <person name="Cypriano J."/>
            <person name="Teixeira L.C."/>
            <person name="Leao P."/>
            <person name="Lyra S."/>
            <person name="Almeida L.G."/>
            <person name="Bazylinski D.A."/>
            <person name="Vasconcellos A.T."/>
            <person name="Abreu F."/>
            <person name="Lins U."/>
        </authorList>
    </citation>
    <scope>NUCLEOTIDE SEQUENCE [LARGE SCALE GENOMIC DNA]</scope>
    <source>
        <strain evidence="1 2">IT-1</strain>
    </source>
</reference>
<protein>
    <submittedName>
        <fullName evidence="1">Putative acylneuraminate cytidylyltransferase</fullName>
    </submittedName>
</protein>
<proteinExistence type="predicted"/>
<keyword evidence="2" id="KW-1185">Reference proteome</keyword>
<keyword evidence="1" id="KW-0548">Nucleotidyltransferase</keyword>
<comment type="caution">
    <text evidence="1">The sequence shown here is derived from an EMBL/GenBank/DDBJ whole genome shotgun (WGS) entry which is preliminary data.</text>
</comment>
<name>A0A1Y2JYX9_9PROT</name>
<dbReference type="STRING" id="1434232.MAIT1_00532"/>
<dbReference type="EMBL" id="LVJN01000021">
    <property type="protein sequence ID" value="OSM00107.1"/>
    <property type="molecule type" value="Genomic_DNA"/>
</dbReference>